<dbReference type="PANTHER" id="PTHR31973">
    <property type="entry name" value="POLYPROTEIN, PUTATIVE-RELATED"/>
    <property type="match status" value="1"/>
</dbReference>
<dbReference type="PROSITE" id="PS50158">
    <property type="entry name" value="ZF_CCHC"/>
    <property type="match status" value="1"/>
</dbReference>
<dbReference type="Pfam" id="PF10551">
    <property type="entry name" value="MULE"/>
    <property type="match status" value="1"/>
</dbReference>
<evidence type="ECO:0000256" key="1">
    <source>
        <dbReference type="ARBA" id="ARBA00022723"/>
    </source>
</evidence>
<feature type="compositionally biased region" description="Basic and acidic residues" evidence="5">
    <location>
        <begin position="810"/>
        <end position="823"/>
    </location>
</feature>
<feature type="compositionally biased region" description="Polar residues" evidence="5">
    <location>
        <begin position="154"/>
        <end position="163"/>
    </location>
</feature>
<organism evidence="8 9">
    <name type="scientific">Coffea arabica</name>
    <name type="common">Arabian coffee</name>
    <dbReference type="NCBI Taxonomy" id="13443"/>
    <lineage>
        <taxon>Eukaryota</taxon>
        <taxon>Viridiplantae</taxon>
        <taxon>Streptophyta</taxon>
        <taxon>Embryophyta</taxon>
        <taxon>Tracheophyta</taxon>
        <taxon>Spermatophyta</taxon>
        <taxon>Magnoliopsida</taxon>
        <taxon>eudicotyledons</taxon>
        <taxon>Gunneridae</taxon>
        <taxon>Pentapetalae</taxon>
        <taxon>asterids</taxon>
        <taxon>lamiids</taxon>
        <taxon>Gentianales</taxon>
        <taxon>Rubiaceae</taxon>
        <taxon>Ixoroideae</taxon>
        <taxon>Gardenieae complex</taxon>
        <taxon>Bertiereae - Coffeeae clade</taxon>
        <taxon>Coffeeae</taxon>
        <taxon>Coffea</taxon>
    </lineage>
</organism>
<evidence type="ECO:0008006" key="10">
    <source>
        <dbReference type="Google" id="ProtNLM"/>
    </source>
</evidence>
<feature type="domain" description="CCHC-type" evidence="6">
    <location>
        <begin position="833"/>
        <end position="847"/>
    </location>
</feature>
<dbReference type="RefSeq" id="XP_071918118.1">
    <property type="nucleotide sequence ID" value="XM_072062017.1"/>
</dbReference>
<sequence>MSIKSEELNNEPPPNDGNGSTKITMRCYIWGKCINGPDAHYEGGEICVFDYVEVTGISLFEMDRMLENEARVYGDKRYHILVEEYGFRRLWHDKELYAYCADYLDYGRHVDLYIEVSFAEILRLQMGSDYEEDDYDDDYVLEGGINGESEEHNGCNSDASSGEFSGKDSDYEMEEEDDDDYEDNVDQNVEWLGIENQVEEERKMIAKGKMIAAAQRDIGSDSESDVDNSDVDAAPDSEYDFESLHGSGDEQCRKPPMFNPKDMHNPKIKLKQYFSNFKEFKEAVRTWNIKRERPFKFVKHDKVKVIAKCPREGCDWYIYARKLSGEGSVQVRTFQKKHKCGFSYHNESLRSSWVAKNYHETVRENPRLDLKSFTNKVMKENKCFLSKYQGYRAKRAATKIVQGDETDHYKKLPDYINEIKRSNPGTTVIMKVVDGYCDAVTRQQKFQRLYMCFVGVKQGFLAACRPIFGLDGTFLKGPAGGVLLTAVGVDPNNGFYPIAYAATEGETKDSWMWFLTLLREDLQMERDYEWTIMSDKQKGIIQACEAMFPNCDHRFCVKHLHSNFSVAGFKGTTLRHALWKAAKATTLAKFSTKMRELAEIDIEAAKWLGTKQPIEWTRSHFRIFSKCDMLLNNICESFNSKILHAREEHIVGLMESLRHYVMTRLQQNRDMAKSKWKKLKFCPRIMKRVKKNMDMATQCFPIKSNDDDYVVGCPYGETYCVNIKERMCTCRKWDLTGIPCSHAISAIWIARKDPMDFIDQCYSVEAYLKCYANCIFPVNGEHDWTHTHVTPPLPPTYGRAPGRPKKLRKKGEDGIQQKKEKGNKMSRVGQVIKCNYCGEKGHNKRSCNIRKEQLENAATEGTQATQSASQQVGSCTELFEISLNEASSQTGADTTVDNQCVNTCSGPAKTIARKGAKRTSENIVLPNLRKTKPQRSQRQNMAATEDIISSAPTPELNLHQVSNIPLPQMPYMSQPDPVQVPNFHIRDTKSCTITNITGGQSAGGSSNG</sequence>
<dbReference type="Proteomes" id="UP001652660">
    <property type="component" value="Chromosome 8e"/>
</dbReference>
<evidence type="ECO:0000256" key="2">
    <source>
        <dbReference type="ARBA" id="ARBA00022771"/>
    </source>
</evidence>
<keyword evidence="8" id="KW-1185">Reference proteome</keyword>
<feature type="compositionally biased region" description="Acidic residues" evidence="5">
    <location>
        <begin position="171"/>
        <end position="182"/>
    </location>
</feature>
<dbReference type="InterPro" id="IPR018289">
    <property type="entry name" value="MULE_transposase_dom"/>
</dbReference>
<dbReference type="Pfam" id="PF03108">
    <property type="entry name" value="DBD_Tnp_Mut"/>
    <property type="match status" value="1"/>
</dbReference>
<dbReference type="InterPro" id="IPR004332">
    <property type="entry name" value="Transposase_MuDR"/>
</dbReference>
<evidence type="ECO:0000259" key="7">
    <source>
        <dbReference type="PROSITE" id="PS50966"/>
    </source>
</evidence>
<keyword evidence="1" id="KW-0479">Metal-binding</keyword>
<evidence type="ECO:0000313" key="9">
    <source>
        <dbReference type="RefSeq" id="XP_071918118.1"/>
    </source>
</evidence>
<dbReference type="InterPro" id="IPR001878">
    <property type="entry name" value="Znf_CCHC"/>
</dbReference>
<evidence type="ECO:0000256" key="5">
    <source>
        <dbReference type="SAM" id="MobiDB-lite"/>
    </source>
</evidence>
<dbReference type="InterPro" id="IPR006564">
    <property type="entry name" value="Znf_PMZ"/>
</dbReference>
<dbReference type="SMART" id="SM00575">
    <property type="entry name" value="ZnF_PMZ"/>
    <property type="match status" value="1"/>
</dbReference>
<evidence type="ECO:0000313" key="8">
    <source>
        <dbReference type="Proteomes" id="UP001652660"/>
    </source>
</evidence>
<accession>A0ABM4VF02</accession>
<feature type="compositionally biased region" description="Acidic residues" evidence="5">
    <location>
        <begin position="220"/>
        <end position="235"/>
    </location>
</feature>
<protein>
    <recommendedName>
        <fullName evidence="10">SWIM-type domain-containing protein</fullName>
    </recommendedName>
</protein>
<feature type="region of interest" description="Disordered" evidence="5">
    <location>
        <begin position="216"/>
        <end position="235"/>
    </location>
</feature>
<dbReference type="PROSITE" id="PS50966">
    <property type="entry name" value="ZF_SWIM"/>
    <property type="match status" value="1"/>
</dbReference>
<gene>
    <name evidence="9" type="primary">LOC140013039</name>
</gene>
<feature type="region of interest" description="Disordered" evidence="5">
    <location>
        <begin position="789"/>
        <end position="824"/>
    </location>
</feature>
<name>A0ABM4VF02_COFAR</name>
<keyword evidence="3" id="KW-0862">Zinc</keyword>
<proteinExistence type="predicted"/>
<dbReference type="GeneID" id="140013039"/>
<evidence type="ECO:0000256" key="4">
    <source>
        <dbReference type="PROSITE-ProRule" id="PRU00047"/>
    </source>
</evidence>
<feature type="domain" description="SWIM-type" evidence="7">
    <location>
        <begin position="719"/>
        <end position="751"/>
    </location>
</feature>
<dbReference type="PANTHER" id="PTHR31973:SF192">
    <property type="entry name" value="SWIM-TYPE DOMAIN-CONTAINING PROTEIN"/>
    <property type="match status" value="1"/>
</dbReference>
<feature type="region of interest" description="Disordered" evidence="5">
    <location>
        <begin position="143"/>
        <end position="182"/>
    </location>
</feature>
<evidence type="ECO:0000256" key="3">
    <source>
        <dbReference type="ARBA" id="ARBA00022833"/>
    </source>
</evidence>
<dbReference type="InterPro" id="IPR007527">
    <property type="entry name" value="Znf_SWIM"/>
</dbReference>
<dbReference type="Pfam" id="PF04434">
    <property type="entry name" value="SWIM"/>
    <property type="match status" value="1"/>
</dbReference>
<evidence type="ECO:0000259" key="6">
    <source>
        <dbReference type="PROSITE" id="PS50158"/>
    </source>
</evidence>
<reference evidence="9" key="1">
    <citation type="submission" date="2025-08" db="UniProtKB">
        <authorList>
            <consortium name="RefSeq"/>
        </authorList>
    </citation>
    <scope>IDENTIFICATION</scope>
    <source>
        <tissue evidence="9">Leaves</tissue>
    </source>
</reference>
<keyword evidence="2 4" id="KW-0863">Zinc-finger</keyword>